<feature type="compositionally biased region" description="Basic and acidic residues" evidence="3">
    <location>
        <begin position="13"/>
        <end position="22"/>
    </location>
</feature>
<dbReference type="GO" id="GO:0000470">
    <property type="term" value="P:maturation of LSU-rRNA"/>
    <property type="evidence" value="ECO:0007669"/>
    <property type="project" value="TreeGrafter"/>
</dbReference>
<accession>A0A7N2L8L4</accession>
<feature type="region of interest" description="Disordered" evidence="3">
    <location>
        <begin position="105"/>
        <end position="124"/>
    </location>
</feature>
<dbReference type="GO" id="GO:0030687">
    <property type="term" value="C:preribosome, large subunit precursor"/>
    <property type="evidence" value="ECO:0007669"/>
    <property type="project" value="TreeGrafter"/>
</dbReference>
<dbReference type="Proteomes" id="UP000594261">
    <property type="component" value="Chromosome 3"/>
</dbReference>
<dbReference type="EnsemblPlants" id="QL03p061482:mrna">
    <property type="protein sequence ID" value="QL03p061482:mrna"/>
    <property type="gene ID" value="QL03p061482"/>
</dbReference>
<dbReference type="PANTHER" id="PTHR23405:SF4">
    <property type="entry name" value="PROTEIN MAK16 HOMOLOG"/>
    <property type="match status" value="1"/>
</dbReference>
<dbReference type="AlphaFoldDB" id="A0A7N2L8L4"/>
<evidence type="ECO:0000256" key="2">
    <source>
        <dbReference type="ARBA" id="ARBA00023242"/>
    </source>
</evidence>
<dbReference type="OMA" id="IHEPHAT"/>
<dbReference type="GO" id="GO:0000460">
    <property type="term" value="P:maturation of 5.8S rRNA"/>
    <property type="evidence" value="ECO:0007669"/>
    <property type="project" value="TreeGrafter"/>
</dbReference>
<organism evidence="4 5">
    <name type="scientific">Quercus lobata</name>
    <name type="common">Valley oak</name>
    <dbReference type="NCBI Taxonomy" id="97700"/>
    <lineage>
        <taxon>Eukaryota</taxon>
        <taxon>Viridiplantae</taxon>
        <taxon>Streptophyta</taxon>
        <taxon>Embryophyta</taxon>
        <taxon>Tracheophyta</taxon>
        <taxon>Spermatophyta</taxon>
        <taxon>Magnoliopsida</taxon>
        <taxon>eudicotyledons</taxon>
        <taxon>Gunneridae</taxon>
        <taxon>Pentapetalae</taxon>
        <taxon>rosids</taxon>
        <taxon>fabids</taxon>
        <taxon>Fagales</taxon>
        <taxon>Fagaceae</taxon>
        <taxon>Quercus</taxon>
    </lineage>
</organism>
<sequence length="184" mass="21053">MEKIMTTPRKEKKREARREEKAAALDKVIHEPHATEKEFMVTCNYPVKEYNKVLDIEEGQAASEDEDEMDSEIEYVDGYEELGIEDDKEDFGGLKIARSQMDNDNGKAFHDAVGMDSDDEKVEPIAGKRVRKETASAARKLEKDGHDGKSKKRARVLVEEMIDDIFVFLPASYIVIDMQSFHSY</sequence>
<feature type="compositionally biased region" description="Basic and acidic residues" evidence="3">
    <location>
        <begin position="139"/>
        <end position="148"/>
    </location>
</feature>
<dbReference type="Gramene" id="QL03p061482:mrna">
    <property type="protein sequence ID" value="QL03p061482:mrna"/>
    <property type="gene ID" value="QL03p061482"/>
</dbReference>
<keyword evidence="5" id="KW-1185">Reference proteome</keyword>
<evidence type="ECO:0000256" key="3">
    <source>
        <dbReference type="SAM" id="MobiDB-lite"/>
    </source>
</evidence>
<dbReference type="GO" id="GO:0005730">
    <property type="term" value="C:nucleolus"/>
    <property type="evidence" value="ECO:0007669"/>
    <property type="project" value="TreeGrafter"/>
</dbReference>
<proteinExistence type="predicted"/>
<name>A0A7N2L8L4_QUELO</name>
<dbReference type="PANTHER" id="PTHR23405">
    <property type="entry name" value="MAINTENANCE OF KILLER 16 MAK16 PROTEIN-RELATED"/>
    <property type="match status" value="1"/>
</dbReference>
<evidence type="ECO:0000313" key="5">
    <source>
        <dbReference type="Proteomes" id="UP000594261"/>
    </source>
</evidence>
<comment type="subcellular location">
    <subcellularLocation>
        <location evidence="1">Nucleus</location>
    </subcellularLocation>
</comment>
<feature type="region of interest" description="Disordered" evidence="3">
    <location>
        <begin position="130"/>
        <end position="152"/>
    </location>
</feature>
<protein>
    <submittedName>
        <fullName evidence="4">Uncharacterized protein</fullName>
    </submittedName>
</protein>
<keyword evidence="2" id="KW-0539">Nucleus</keyword>
<reference evidence="4 5" key="1">
    <citation type="journal article" date="2016" name="G3 (Bethesda)">
        <title>First Draft Assembly and Annotation of the Genome of a California Endemic Oak Quercus lobata Nee (Fagaceae).</title>
        <authorList>
            <person name="Sork V.L."/>
            <person name="Fitz-Gibbon S.T."/>
            <person name="Puiu D."/>
            <person name="Crepeau M."/>
            <person name="Gugger P.F."/>
            <person name="Sherman R."/>
            <person name="Stevens K."/>
            <person name="Langley C.H."/>
            <person name="Pellegrini M."/>
            <person name="Salzberg S.L."/>
        </authorList>
    </citation>
    <scope>NUCLEOTIDE SEQUENCE [LARGE SCALE GENOMIC DNA]</scope>
    <source>
        <strain evidence="4 5">cv. SW786</strain>
    </source>
</reference>
<feature type="region of interest" description="Disordered" evidence="3">
    <location>
        <begin position="1"/>
        <end position="22"/>
    </location>
</feature>
<dbReference type="InParanoid" id="A0A7N2L8L4"/>
<reference evidence="4" key="2">
    <citation type="submission" date="2021-01" db="UniProtKB">
        <authorList>
            <consortium name="EnsemblPlants"/>
        </authorList>
    </citation>
    <scope>IDENTIFICATION</scope>
</reference>
<evidence type="ECO:0000313" key="4">
    <source>
        <dbReference type="EnsemblPlants" id="QL03p061482:mrna"/>
    </source>
</evidence>
<evidence type="ECO:0000256" key="1">
    <source>
        <dbReference type="ARBA" id="ARBA00004123"/>
    </source>
</evidence>
<dbReference type="EMBL" id="LRBV02000003">
    <property type="status" value="NOT_ANNOTATED_CDS"/>
    <property type="molecule type" value="Genomic_DNA"/>
</dbReference>